<comment type="caution">
    <text evidence="11">The sequence shown here is derived from an EMBL/GenBank/DDBJ whole genome shotgun (WGS) entry which is preliminary data.</text>
</comment>
<feature type="transmembrane region" description="Helical" evidence="9">
    <location>
        <begin position="58"/>
        <end position="78"/>
    </location>
</feature>
<proteinExistence type="inferred from homology"/>
<dbReference type="GO" id="GO:0006629">
    <property type="term" value="P:lipid metabolic process"/>
    <property type="evidence" value="ECO:0007669"/>
    <property type="project" value="UniProtKB-KW"/>
</dbReference>
<feature type="transmembrane region" description="Helical" evidence="9">
    <location>
        <begin position="123"/>
        <end position="142"/>
    </location>
</feature>
<dbReference type="InterPro" id="IPR017088">
    <property type="entry name" value="Wax_synthase_Magnoliopsida"/>
</dbReference>
<evidence type="ECO:0000313" key="12">
    <source>
        <dbReference type="Proteomes" id="UP001229421"/>
    </source>
</evidence>
<evidence type="ECO:0000256" key="9">
    <source>
        <dbReference type="SAM" id="Phobius"/>
    </source>
</evidence>
<evidence type="ECO:0000256" key="2">
    <source>
        <dbReference type="ARBA" id="ARBA00007282"/>
    </source>
</evidence>
<keyword evidence="4 9" id="KW-0812">Transmembrane</keyword>
<feature type="transmembrane region" description="Helical" evidence="9">
    <location>
        <begin position="294"/>
        <end position="314"/>
    </location>
</feature>
<evidence type="ECO:0000256" key="1">
    <source>
        <dbReference type="ARBA" id="ARBA00004141"/>
    </source>
</evidence>
<sequence length="340" mass="39151">MQELKTLIKLWFYAISSICYCYFIPLHISHCIPRLLTLLPIITLFFILPLEISTVHLAFPAFFFLTWLANFKLLLFALNRGPLSSKPRLPIHVFIAIALLPINPKQSQYKTTNPYPFSLPKQALTAFKTLILVAILGVYRYTDNLHRSIILAIYFLHMYLSFELSLAFTAFLAKIFLGFDFETEPEFNEPYLATSLQDFWGRRWNLVSSRILRASVYNPIREIWSPRLSKLGGQMVAIFVTFVVSGIMHELMFFYVIRVTPTWEVTWFFVLQGACMALEVAVKKAVNGRFKLHRAVSGPLTIGFLLVTGAWLFFAQLLRNDVDVKVINEASMVLKVFSIK</sequence>
<evidence type="ECO:0000256" key="6">
    <source>
        <dbReference type="ARBA" id="ARBA00023098"/>
    </source>
</evidence>
<feature type="transmembrane region" description="Helical" evidence="9">
    <location>
        <begin position="6"/>
        <end position="23"/>
    </location>
</feature>
<feature type="transmembrane region" description="Helical" evidence="9">
    <location>
        <begin position="236"/>
        <end position="257"/>
    </location>
</feature>
<dbReference type="PANTHER" id="PTHR31595:SF70">
    <property type="entry name" value="LONG-CHAIN-ALCOHOL O-FATTY-ACYLTRANSFERASE 3-RELATED"/>
    <property type="match status" value="1"/>
</dbReference>
<name>A0AAD8KVT1_TARER</name>
<feature type="domain" description="Wax synthase" evidence="10">
    <location>
        <begin position="184"/>
        <end position="270"/>
    </location>
</feature>
<keyword evidence="3" id="KW-0808">Transferase</keyword>
<evidence type="ECO:0000313" key="11">
    <source>
        <dbReference type="EMBL" id="KAK1430072.1"/>
    </source>
</evidence>
<organism evidence="11 12">
    <name type="scientific">Tagetes erecta</name>
    <name type="common">African marigold</name>
    <dbReference type="NCBI Taxonomy" id="13708"/>
    <lineage>
        <taxon>Eukaryota</taxon>
        <taxon>Viridiplantae</taxon>
        <taxon>Streptophyta</taxon>
        <taxon>Embryophyta</taxon>
        <taxon>Tracheophyta</taxon>
        <taxon>Spermatophyta</taxon>
        <taxon>Magnoliopsida</taxon>
        <taxon>eudicotyledons</taxon>
        <taxon>Gunneridae</taxon>
        <taxon>Pentapetalae</taxon>
        <taxon>asterids</taxon>
        <taxon>campanulids</taxon>
        <taxon>Asterales</taxon>
        <taxon>Asteraceae</taxon>
        <taxon>Asteroideae</taxon>
        <taxon>Heliantheae alliance</taxon>
        <taxon>Tageteae</taxon>
        <taxon>Tagetes</taxon>
    </lineage>
</organism>
<dbReference type="Pfam" id="PF13813">
    <property type="entry name" value="MBOAT_2"/>
    <property type="match status" value="1"/>
</dbReference>
<evidence type="ECO:0000256" key="8">
    <source>
        <dbReference type="ARBA" id="ARBA00023315"/>
    </source>
</evidence>
<evidence type="ECO:0000256" key="5">
    <source>
        <dbReference type="ARBA" id="ARBA00022989"/>
    </source>
</evidence>
<protein>
    <recommendedName>
        <fullName evidence="10">Wax synthase domain-containing protein</fullName>
    </recommendedName>
</protein>
<keyword evidence="5 9" id="KW-1133">Transmembrane helix</keyword>
<keyword evidence="7 9" id="KW-0472">Membrane</keyword>
<keyword evidence="8" id="KW-0012">Acyltransferase</keyword>
<dbReference type="InterPro" id="IPR032805">
    <property type="entry name" value="Wax_synthase_dom"/>
</dbReference>
<gene>
    <name evidence="11" type="ORF">QVD17_12567</name>
</gene>
<feature type="transmembrane region" description="Helical" evidence="9">
    <location>
        <begin position="35"/>
        <end position="52"/>
    </location>
</feature>
<evidence type="ECO:0000256" key="7">
    <source>
        <dbReference type="ARBA" id="ARBA00023136"/>
    </source>
</evidence>
<evidence type="ECO:0000256" key="4">
    <source>
        <dbReference type="ARBA" id="ARBA00022692"/>
    </source>
</evidence>
<reference evidence="11" key="1">
    <citation type="journal article" date="2023" name="bioRxiv">
        <title>Improved chromosome-level genome assembly for marigold (Tagetes erecta).</title>
        <authorList>
            <person name="Jiang F."/>
            <person name="Yuan L."/>
            <person name="Wang S."/>
            <person name="Wang H."/>
            <person name="Xu D."/>
            <person name="Wang A."/>
            <person name="Fan W."/>
        </authorList>
    </citation>
    <scope>NUCLEOTIDE SEQUENCE</scope>
    <source>
        <strain evidence="11">WSJ</strain>
        <tissue evidence="11">Leaf</tissue>
    </source>
</reference>
<evidence type="ECO:0000256" key="3">
    <source>
        <dbReference type="ARBA" id="ARBA00022679"/>
    </source>
</evidence>
<dbReference type="InterPro" id="IPR044851">
    <property type="entry name" value="Wax_synthase"/>
</dbReference>
<comment type="similarity">
    <text evidence="2">Belongs to the wax synthase family.</text>
</comment>
<feature type="transmembrane region" description="Helical" evidence="9">
    <location>
        <begin position="148"/>
        <end position="173"/>
    </location>
</feature>
<comment type="subcellular location">
    <subcellularLocation>
        <location evidence="1">Membrane</location>
        <topology evidence="1">Multi-pass membrane protein</topology>
    </subcellularLocation>
</comment>
<dbReference type="Proteomes" id="UP001229421">
    <property type="component" value="Unassembled WGS sequence"/>
</dbReference>
<evidence type="ECO:0000259" key="10">
    <source>
        <dbReference type="Pfam" id="PF13813"/>
    </source>
</evidence>
<dbReference type="AlphaFoldDB" id="A0AAD8KVT1"/>
<dbReference type="PANTHER" id="PTHR31595">
    <property type="entry name" value="LONG-CHAIN-ALCOHOL O-FATTY-ACYLTRANSFERASE 3-RELATED"/>
    <property type="match status" value="1"/>
</dbReference>
<dbReference type="GO" id="GO:0008374">
    <property type="term" value="F:O-acyltransferase activity"/>
    <property type="evidence" value="ECO:0007669"/>
    <property type="project" value="InterPro"/>
</dbReference>
<dbReference type="EMBL" id="JAUHHV010000003">
    <property type="protein sequence ID" value="KAK1430072.1"/>
    <property type="molecule type" value="Genomic_DNA"/>
</dbReference>
<keyword evidence="6" id="KW-0443">Lipid metabolism</keyword>
<dbReference type="GO" id="GO:0016020">
    <property type="term" value="C:membrane"/>
    <property type="evidence" value="ECO:0007669"/>
    <property type="project" value="UniProtKB-SubCell"/>
</dbReference>
<keyword evidence="12" id="KW-1185">Reference proteome</keyword>
<dbReference type="PIRSF" id="PIRSF037006">
    <property type="entry name" value="Wax_synthase"/>
    <property type="match status" value="1"/>
</dbReference>
<accession>A0AAD8KVT1</accession>